<comment type="caution">
    <text evidence="2">The sequence shown here is derived from an EMBL/GenBank/DDBJ whole genome shotgun (WGS) entry which is preliminary data.</text>
</comment>
<reference evidence="2" key="1">
    <citation type="submission" date="2023-10" db="EMBL/GenBank/DDBJ databases">
        <authorList>
            <person name="Chen Y."/>
            <person name="Shah S."/>
            <person name="Dougan E. K."/>
            <person name="Thang M."/>
            <person name="Chan C."/>
        </authorList>
    </citation>
    <scope>NUCLEOTIDE SEQUENCE [LARGE SCALE GENOMIC DNA]</scope>
</reference>
<dbReference type="EMBL" id="CAUYUJ010014441">
    <property type="protein sequence ID" value="CAK0841260.1"/>
    <property type="molecule type" value="Genomic_DNA"/>
</dbReference>
<gene>
    <name evidence="2" type="ORF">PCOR1329_LOCUS36515</name>
</gene>
<proteinExistence type="predicted"/>
<accession>A0ABN9T832</accession>
<sequence>MPLEEPKWALKRSADSQGGADRKKLLTQIGSEAGGGGSKQAVLERMMKVLAALALTQAAELRDLIAAVYFTFLIPSDASIAVAMKKAGQDYHAQAKLLKSGGGGGHDILGPPFLHVFKALLQAAHEVAGLTGQHREMIAEFWANRVLKEELFALAEQIRHCRIRDTRKKENAKDMMRITICFSSQWKDLEVAVVSAIKKENGVLKIGPPPRGPLEREASKLLDELNNMS</sequence>
<protein>
    <submittedName>
        <fullName evidence="2">Uncharacterized protein</fullName>
    </submittedName>
</protein>
<dbReference type="Proteomes" id="UP001189429">
    <property type="component" value="Unassembled WGS sequence"/>
</dbReference>
<evidence type="ECO:0000313" key="3">
    <source>
        <dbReference type="Proteomes" id="UP001189429"/>
    </source>
</evidence>
<organism evidence="2 3">
    <name type="scientific">Prorocentrum cordatum</name>
    <dbReference type="NCBI Taxonomy" id="2364126"/>
    <lineage>
        <taxon>Eukaryota</taxon>
        <taxon>Sar</taxon>
        <taxon>Alveolata</taxon>
        <taxon>Dinophyceae</taxon>
        <taxon>Prorocentrales</taxon>
        <taxon>Prorocentraceae</taxon>
        <taxon>Prorocentrum</taxon>
    </lineage>
</organism>
<feature type="region of interest" description="Disordered" evidence="1">
    <location>
        <begin position="1"/>
        <end position="21"/>
    </location>
</feature>
<evidence type="ECO:0000313" key="2">
    <source>
        <dbReference type="EMBL" id="CAK0841260.1"/>
    </source>
</evidence>
<name>A0ABN9T832_9DINO</name>
<keyword evidence="3" id="KW-1185">Reference proteome</keyword>
<evidence type="ECO:0000256" key="1">
    <source>
        <dbReference type="SAM" id="MobiDB-lite"/>
    </source>
</evidence>